<dbReference type="GeneID" id="94829313"/>
<protein>
    <recommendedName>
        <fullName evidence="6">EF hand family protein</fullName>
    </recommendedName>
</protein>
<reference evidence="4" key="1">
    <citation type="submission" date="2016-10" db="EMBL/GenBank/DDBJ databases">
        <authorList>
            <person name="Benchimol M."/>
            <person name="Almeida L.G."/>
            <person name="Vasconcelos A.T."/>
            <person name="Perreira-Neves A."/>
            <person name="Rosa I.A."/>
            <person name="Tasca T."/>
            <person name="Bogo M.R."/>
            <person name="de Souza W."/>
        </authorList>
    </citation>
    <scope>NUCLEOTIDE SEQUENCE [LARGE SCALE GENOMIC DNA]</scope>
    <source>
        <strain evidence="4">K</strain>
    </source>
</reference>
<evidence type="ECO:0000256" key="1">
    <source>
        <dbReference type="ARBA" id="ARBA00022723"/>
    </source>
</evidence>
<dbReference type="Gene3D" id="1.10.238.10">
    <property type="entry name" value="EF-hand"/>
    <property type="match status" value="1"/>
</dbReference>
<keyword evidence="1" id="KW-0479">Metal-binding</keyword>
<dbReference type="Proteomes" id="UP000179807">
    <property type="component" value="Unassembled WGS sequence"/>
</dbReference>
<evidence type="ECO:0000256" key="2">
    <source>
        <dbReference type="ARBA" id="ARBA00022737"/>
    </source>
</evidence>
<sequence>MKKWFHSVLKHDNSIPHSKGIDIEKAKLVELSVKFNEIDTDNNKSLDQIEFLSFMAQNMPALSPFSTLIFDVFSDGKNPSIDFRSFIQFYTSCSLVDEDPGSLPNIIFSYYDKKKKGYLDINCLRNVGKSLYKNRSNFTKEDAEKMLYSQNPANPKNGLSRQEFANLFKTFLVTPIKDGSPSRSLNSKQDARYSTLPISNSVSNSTKLNSNESSNLNSDFNLNIDTNIKSSNLNRQKLSRGKISSPSSFNRKSGDFQLINKVSISEDILHSTSLEAYKAQFQQFNINKRSVITEKQLGQLVNEYCLIPQNFVFITMKIFGKNGFLSFQGYCSFRKSLLLEVESEESYSHKVFNLFSGDDGLIQLQQAREFGNLIKLKGKANSIQRWNSIINEVRYIYQVNGICFETFSALMYSMSTT</sequence>
<dbReference type="PANTHER" id="PTHR45942">
    <property type="entry name" value="PROTEIN PHOSPATASE 3 REGULATORY SUBUNIT B ALPHA ISOFORM TYPE 1"/>
    <property type="match status" value="1"/>
</dbReference>
<dbReference type="VEuPathDB" id="TrichDB:TRFO_08976"/>
<dbReference type="GO" id="GO:0046872">
    <property type="term" value="F:metal ion binding"/>
    <property type="evidence" value="ECO:0007669"/>
    <property type="project" value="UniProtKB-KW"/>
</dbReference>
<organism evidence="4 5">
    <name type="scientific">Tritrichomonas foetus</name>
    <dbReference type="NCBI Taxonomy" id="1144522"/>
    <lineage>
        <taxon>Eukaryota</taxon>
        <taxon>Metamonada</taxon>
        <taxon>Parabasalia</taxon>
        <taxon>Tritrichomonadida</taxon>
        <taxon>Tritrichomonadidae</taxon>
        <taxon>Tritrichomonas</taxon>
    </lineage>
</organism>
<dbReference type="RefSeq" id="XP_068351514.1">
    <property type="nucleotide sequence ID" value="XM_068494609.1"/>
</dbReference>
<comment type="caution">
    <text evidence="4">The sequence shown here is derived from an EMBL/GenBank/DDBJ whole genome shotgun (WGS) entry which is preliminary data.</text>
</comment>
<keyword evidence="5" id="KW-1185">Reference proteome</keyword>
<evidence type="ECO:0008006" key="6">
    <source>
        <dbReference type="Google" id="ProtNLM"/>
    </source>
</evidence>
<dbReference type="AlphaFoldDB" id="A0A1J4JI56"/>
<keyword evidence="2" id="KW-0677">Repeat</keyword>
<evidence type="ECO:0000313" key="4">
    <source>
        <dbReference type="EMBL" id="OHS98377.1"/>
    </source>
</evidence>
<gene>
    <name evidence="4" type="ORF">TRFO_08976</name>
</gene>
<dbReference type="SUPFAM" id="SSF47473">
    <property type="entry name" value="EF-hand"/>
    <property type="match status" value="2"/>
</dbReference>
<dbReference type="InterPro" id="IPR011992">
    <property type="entry name" value="EF-hand-dom_pair"/>
</dbReference>
<name>A0A1J4JI56_9EUKA</name>
<dbReference type="InterPro" id="IPR018247">
    <property type="entry name" value="EF_Hand_1_Ca_BS"/>
</dbReference>
<dbReference type="EMBL" id="MLAK01001060">
    <property type="protein sequence ID" value="OHS98377.1"/>
    <property type="molecule type" value="Genomic_DNA"/>
</dbReference>
<accession>A0A1J4JI56</accession>
<proteinExistence type="predicted"/>
<evidence type="ECO:0000256" key="3">
    <source>
        <dbReference type="ARBA" id="ARBA00022837"/>
    </source>
</evidence>
<keyword evidence="3" id="KW-0106">Calcium</keyword>
<dbReference type="PROSITE" id="PS00018">
    <property type="entry name" value="EF_HAND_1"/>
    <property type="match status" value="1"/>
</dbReference>
<evidence type="ECO:0000313" key="5">
    <source>
        <dbReference type="Proteomes" id="UP000179807"/>
    </source>
</evidence>